<name>A0AA88A3I9_FICCA</name>
<dbReference type="Proteomes" id="UP001187192">
    <property type="component" value="Unassembled WGS sequence"/>
</dbReference>
<dbReference type="EMBL" id="BTGU01000017">
    <property type="protein sequence ID" value="GMN43867.1"/>
    <property type="molecule type" value="Genomic_DNA"/>
</dbReference>
<proteinExistence type="predicted"/>
<comment type="caution">
    <text evidence="1">The sequence shown here is derived from an EMBL/GenBank/DDBJ whole genome shotgun (WGS) entry which is preliminary data.</text>
</comment>
<organism evidence="1 2">
    <name type="scientific">Ficus carica</name>
    <name type="common">Common fig</name>
    <dbReference type="NCBI Taxonomy" id="3494"/>
    <lineage>
        <taxon>Eukaryota</taxon>
        <taxon>Viridiplantae</taxon>
        <taxon>Streptophyta</taxon>
        <taxon>Embryophyta</taxon>
        <taxon>Tracheophyta</taxon>
        <taxon>Spermatophyta</taxon>
        <taxon>Magnoliopsida</taxon>
        <taxon>eudicotyledons</taxon>
        <taxon>Gunneridae</taxon>
        <taxon>Pentapetalae</taxon>
        <taxon>rosids</taxon>
        <taxon>fabids</taxon>
        <taxon>Rosales</taxon>
        <taxon>Moraceae</taxon>
        <taxon>Ficeae</taxon>
        <taxon>Ficus</taxon>
    </lineage>
</organism>
<sequence length="143" mass="16309">MAFLVSFTFSLPFSVSNTFFKELHSKKTVLVRPSRHPDCITEFSLVLGNSTLNLNENEHVSAIHIVDVELSKQPCMPLADGVNCICSRKTFYLQQYYQCETVYKSEVSESSFPALKTAAGNDTLSHESRFLFPHDNFWFLGWT</sequence>
<evidence type="ECO:0000313" key="2">
    <source>
        <dbReference type="Proteomes" id="UP001187192"/>
    </source>
</evidence>
<evidence type="ECO:0000313" key="1">
    <source>
        <dbReference type="EMBL" id="GMN43867.1"/>
    </source>
</evidence>
<reference evidence="1" key="1">
    <citation type="submission" date="2023-07" db="EMBL/GenBank/DDBJ databases">
        <title>draft genome sequence of fig (Ficus carica).</title>
        <authorList>
            <person name="Takahashi T."/>
            <person name="Nishimura K."/>
        </authorList>
    </citation>
    <scope>NUCLEOTIDE SEQUENCE</scope>
</reference>
<keyword evidence="2" id="KW-1185">Reference proteome</keyword>
<dbReference type="AlphaFoldDB" id="A0AA88A3I9"/>
<gene>
    <name evidence="1" type="ORF">TIFTF001_013065</name>
</gene>
<accession>A0AA88A3I9</accession>
<protein>
    <submittedName>
        <fullName evidence="1">Uncharacterized protein</fullName>
    </submittedName>
</protein>